<dbReference type="PROSITE" id="PS00645">
    <property type="entry name" value="COMPLEX1_51K_2"/>
    <property type="match status" value="1"/>
</dbReference>
<dbReference type="Pfam" id="PF01512">
    <property type="entry name" value="Complex1_51K"/>
    <property type="match status" value="1"/>
</dbReference>
<name>A0ABP9EHC6_9GAMM</name>
<proteinExistence type="inferred from homology"/>
<dbReference type="InterPro" id="IPR019554">
    <property type="entry name" value="Soluble_ligand-bd"/>
</dbReference>
<dbReference type="SUPFAM" id="SSF142019">
    <property type="entry name" value="Nqo1 FMN-binding domain-like"/>
    <property type="match status" value="1"/>
</dbReference>
<dbReference type="InterPro" id="IPR036249">
    <property type="entry name" value="Thioredoxin-like_sf"/>
</dbReference>
<dbReference type="InterPro" id="IPR019575">
    <property type="entry name" value="Nuop51_4Fe4S-bd"/>
</dbReference>
<organism evidence="11 12">
    <name type="scientific">Ferrimonas pelagia</name>
    <dbReference type="NCBI Taxonomy" id="1177826"/>
    <lineage>
        <taxon>Bacteria</taxon>
        <taxon>Pseudomonadati</taxon>
        <taxon>Pseudomonadota</taxon>
        <taxon>Gammaproteobacteria</taxon>
        <taxon>Alteromonadales</taxon>
        <taxon>Ferrimonadaceae</taxon>
        <taxon>Ferrimonas</taxon>
    </lineage>
</organism>
<evidence type="ECO:0000256" key="9">
    <source>
        <dbReference type="ARBA" id="ARBA00032787"/>
    </source>
</evidence>
<evidence type="ECO:0000256" key="1">
    <source>
        <dbReference type="ARBA" id="ARBA00001917"/>
    </source>
</evidence>
<evidence type="ECO:0000256" key="5">
    <source>
        <dbReference type="ARBA" id="ARBA00022723"/>
    </source>
</evidence>
<protein>
    <recommendedName>
        <fullName evidence="3">NADH-quinone oxidoreductase subunit F</fullName>
    </recommendedName>
    <alternativeName>
        <fullName evidence="8">NADH dehydrogenase I subunit F</fullName>
    </alternativeName>
    <alternativeName>
        <fullName evidence="9">NDH-1 subunit F</fullName>
    </alternativeName>
</protein>
<evidence type="ECO:0000313" key="11">
    <source>
        <dbReference type="EMBL" id="GAA4879143.1"/>
    </source>
</evidence>
<evidence type="ECO:0000256" key="8">
    <source>
        <dbReference type="ARBA" id="ARBA00031578"/>
    </source>
</evidence>
<evidence type="ECO:0000256" key="4">
    <source>
        <dbReference type="ARBA" id="ARBA00022485"/>
    </source>
</evidence>
<dbReference type="SUPFAM" id="SSF52833">
    <property type="entry name" value="Thioredoxin-like"/>
    <property type="match status" value="1"/>
</dbReference>
<dbReference type="SUPFAM" id="SSF142984">
    <property type="entry name" value="Nqo1 middle domain-like"/>
    <property type="match status" value="1"/>
</dbReference>
<feature type="domain" description="NADH-ubiquinone oxidoreductase 51kDa subunit iron-sulphur binding" evidence="10">
    <location>
        <begin position="464"/>
        <end position="509"/>
    </location>
</feature>
<dbReference type="PANTHER" id="PTHR43578:SF3">
    <property type="entry name" value="NADH-QUINONE OXIDOREDUCTASE SUBUNIT F"/>
    <property type="match status" value="1"/>
</dbReference>
<keyword evidence="4" id="KW-0004">4Fe-4S</keyword>
<dbReference type="Proteomes" id="UP001499988">
    <property type="component" value="Unassembled WGS sequence"/>
</dbReference>
<keyword evidence="7" id="KW-0411">Iron-sulfur</keyword>
<dbReference type="Pfam" id="PF10531">
    <property type="entry name" value="SLBB"/>
    <property type="match status" value="1"/>
</dbReference>
<dbReference type="SUPFAM" id="SSF140490">
    <property type="entry name" value="Nqo1C-terminal domain-like"/>
    <property type="match status" value="1"/>
</dbReference>
<dbReference type="InterPro" id="IPR011538">
    <property type="entry name" value="Nuo51_FMN-bd"/>
</dbReference>
<keyword evidence="6" id="KW-0408">Iron</keyword>
<dbReference type="Pfam" id="PF10589">
    <property type="entry name" value="NADH_4Fe-4S"/>
    <property type="match status" value="1"/>
</dbReference>
<sequence>MDETALAQVKALLLSGRGDALQRDALIEYLHCLQDHFGCLHGRHLVALAALMKLAPVEVYEVASFYHHFDIVKEGEAAPPALTVRVCQSLSCQMQGAKALTEQLQAALGTGVRVQKVPCVGRCTQAPVAVVGQNPIAPAKLARVEQAIAREAVTEPMPEHALDLAGYLAQGGYQLLEACLNGTRSAESIISELEHAGLRGLGGAGFPVGRKWRAVASEPAPRLMAVNVDEGEPGTFKDRYYLERDPHRFIEGMLVAAYAVGIDTIYLYVRDEYPACRRLLSVALGETQARYPTLAPIIVRRGAGAYICGEESAMIESIEGKRGLPRLRPPFVAQVGLFGRPTLVHNLESLYWIPAVMELGAAWFLSHGRHGRQGLRSYSVSGRVKRPGVYLAPAGITLTELIHEYCGGMAPGHTLYGYFPGGASGGMLSAAQADVPLDFDTLQAYGCFIGSAAIIVFSEADRARDLAQNAIEFFADESCGQCTPCRVGCGQMAKMMNQPVWDATPIDNLSQVMRDASICGLGQAAPNPARCVMTYFPHEVGLADVAASKEEQA</sequence>
<dbReference type="InterPro" id="IPR041921">
    <property type="entry name" value="NuoE_N"/>
</dbReference>
<evidence type="ECO:0000259" key="10">
    <source>
        <dbReference type="SMART" id="SM00928"/>
    </source>
</evidence>
<evidence type="ECO:0000256" key="7">
    <source>
        <dbReference type="ARBA" id="ARBA00023014"/>
    </source>
</evidence>
<comment type="similarity">
    <text evidence="2">Belongs to the complex I 51 kDa subunit family.</text>
</comment>
<dbReference type="SMART" id="SM00928">
    <property type="entry name" value="NADH_4Fe-4S"/>
    <property type="match status" value="1"/>
</dbReference>
<dbReference type="Gene3D" id="3.40.30.10">
    <property type="entry name" value="Glutaredoxin"/>
    <property type="match status" value="1"/>
</dbReference>
<dbReference type="InterPro" id="IPR037225">
    <property type="entry name" value="Nuo51_FMN-bd_sf"/>
</dbReference>
<keyword evidence="5" id="KW-0479">Metal-binding</keyword>
<gene>
    <name evidence="11" type="ORF">GCM10023333_11200</name>
</gene>
<evidence type="ECO:0000313" key="12">
    <source>
        <dbReference type="Proteomes" id="UP001499988"/>
    </source>
</evidence>
<dbReference type="Gene3D" id="3.40.50.11540">
    <property type="entry name" value="NADH-ubiquinone oxidoreductase 51kDa subunit"/>
    <property type="match status" value="1"/>
</dbReference>
<reference evidence="12" key="1">
    <citation type="journal article" date="2019" name="Int. J. Syst. Evol. Microbiol.">
        <title>The Global Catalogue of Microorganisms (GCM) 10K type strain sequencing project: providing services to taxonomists for standard genome sequencing and annotation.</title>
        <authorList>
            <consortium name="The Broad Institute Genomics Platform"/>
            <consortium name="The Broad Institute Genome Sequencing Center for Infectious Disease"/>
            <person name="Wu L."/>
            <person name="Ma J."/>
        </authorList>
    </citation>
    <scope>NUCLEOTIDE SEQUENCE [LARGE SCALE GENOMIC DNA]</scope>
    <source>
        <strain evidence="12">JCM 18401</strain>
    </source>
</reference>
<dbReference type="PANTHER" id="PTHR43578">
    <property type="entry name" value="NADH-QUINONE OXIDOREDUCTASE SUBUNIT F"/>
    <property type="match status" value="1"/>
</dbReference>
<dbReference type="PROSITE" id="PS00644">
    <property type="entry name" value="COMPLEX1_51K_1"/>
    <property type="match status" value="1"/>
</dbReference>
<comment type="caution">
    <text evidence="11">The sequence shown here is derived from an EMBL/GenBank/DDBJ whole genome shotgun (WGS) entry which is preliminary data.</text>
</comment>
<accession>A0ABP9EHC6</accession>
<evidence type="ECO:0000256" key="3">
    <source>
        <dbReference type="ARBA" id="ARBA00019901"/>
    </source>
</evidence>
<evidence type="ECO:0000256" key="2">
    <source>
        <dbReference type="ARBA" id="ARBA00007523"/>
    </source>
</evidence>
<dbReference type="Gene3D" id="3.10.20.600">
    <property type="match status" value="1"/>
</dbReference>
<keyword evidence="12" id="KW-1185">Reference proteome</keyword>
<dbReference type="InterPro" id="IPR037207">
    <property type="entry name" value="Nuop51_4Fe4S-bd_sf"/>
</dbReference>
<evidence type="ECO:0000256" key="6">
    <source>
        <dbReference type="ARBA" id="ARBA00023004"/>
    </source>
</evidence>
<comment type="cofactor">
    <cofactor evidence="1">
        <name>FMN</name>
        <dbReference type="ChEBI" id="CHEBI:58210"/>
    </cofactor>
</comment>
<dbReference type="Gene3D" id="1.10.10.1590">
    <property type="entry name" value="NADH-quinone oxidoreductase subunit E"/>
    <property type="match status" value="1"/>
</dbReference>
<dbReference type="Gene3D" id="1.20.1440.230">
    <property type="entry name" value="NADH-ubiquinone oxidoreductase 51kDa subunit, iron-sulphur binding domain"/>
    <property type="match status" value="1"/>
</dbReference>
<dbReference type="InterPro" id="IPR001949">
    <property type="entry name" value="NADH-UbQ_OxRdtase_51kDa_CS"/>
</dbReference>
<dbReference type="EMBL" id="BAABJZ010000015">
    <property type="protein sequence ID" value="GAA4879143.1"/>
    <property type="molecule type" value="Genomic_DNA"/>
</dbReference>
<dbReference type="CDD" id="cd03082">
    <property type="entry name" value="TRX_Fd_NuoE_W_FDH_beta"/>
    <property type="match status" value="1"/>
</dbReference>
<dbReference type="Pfam" id="PF01257">
    <property type="entry name" value="2Fe-2S_thioredx"/>
    <property type="match status" value="1"/>
</dbReference>